<proteinExistence type="predicted"/>
<evidence type="ECO:0000313" key="2">
    <source>
        <dbReference type="EMBL" id="HHX99499.1"/>
    </source>
</evidence>
<accession>A0A832RCJ8</accession>
<dbReference type="GO" id="GO:0016423">
    <property type="term" value="F:tRNA (guanine) methyltransferase activity"/>
    <property type="evidence" value="ECO:0007669"/>
    <property type="project" value="TreeGrafter"/>
</dbReference>
<sequence length="275" mass="31691">MKDNDFVFECYYPFRMIKRYNCVMKTYKLKFLSGTLGFVVKELKEKFPEVEIVKEDKEELQFESTEEIEVFRKLLSPTHISDGKKVLNLAKHEWRKGYIPAGINPSLAYVMCMIADFSPEDILYDPFCGSSVIPIMALKHFNIKRAICSDISGSAISQSKINFENAKIEENRYKLFKSDIKNITLNKKNVDRIVSNLPFGIRTGSHEGNIGIYTDLENLADRLLRTKGKLVLLTQEKILLREVFNKEKWNVKSITTVNQGGLKPDIFLIERKATS</sequence>
<evidence type="ECO:0000259" key="1">
    <source>
        <dbReference type="Pfam" id="PF01170"/>
    </source>
</evidence>
<dbReference type="GO" id="GO:0030488">
    <property type="term" value="P:tRNA methylation"/>
    <property type="evidence" value="ECO:0007669"/>
    <property type="project" value="TreeGrafter"/>
</dbReference>
<comment type="caution">
    <text evidence="2">The sequence shown here is derived from an EMBL/GenBank/DDBJ whole genome shotgun (WGS) entry which is preliminary data.</text>
</comment>
<gene>
    <name evidence="2" type="ORF">GX533_02360</name>
</gene>
<dbReference type="EMBL" id="DUTP01000003">
    <property type="protein sequence ID" value="HHX99499.1"/>
    <property type="molecule type" value="Genomic_DNA"/>
</dbReference>
<keyword evidence="2" id="KW-0808">Transferase</keyword>
<organism evidence="2 3">
    <name type="scientific">Candidatus Dojkabacteria bacterium</name>
    <dbReference type="NCBI Taxonomy" id="2099670"/>
    <lineage>
        <taxon>Bacteria</taxon>
        <taxon>Candidatus Dojkabacteria</taxon>
    </lineage>
</organism>
<dbReference type="SUPFAM" id="SSF53335">
    <property type="entry name" value="S-adenosyl-L-methionine-dependent methyltransferases"/>
    <property type="match status" value="1"/>
</dbReference>
<feature type="domain" description="Ribosomal RNA large subunit methyltransferase K/L-like methyltransferase" evidence="1">
    <location>
        <begin position="93"/>
        <end position="262"/>
    </location>
</feature>
<name>A0A832RCJ8_9BACT</name>
<reference evidence="2 3" key="1">
    <citation type="journal article" date="2020" name="Biotechnol. Biofuels">
        <title>New insights from the biogas microbiome by comprehensive genome-resolved metagenomics of nearly 1600 species originating from multiple anaerobic digesters.</title>
        <authorList>
            <person name="Campanaro S."/>
            <person name="Treu L."/>
            <person name="Rodriguez-R L.M."/>
            <person name="Kovalovszki A."/>
            <person name="Ziels R.M."/>
            <person name="Maus I."/>
            <person name="Zhu X."/>
            <person name="Kougias P.G."/>
            <person name="Basile A."/>
            <person name="Luo G."/>
            <person name="Schluter A."/>
            <person name="Konstantinidis K.T."/>
            <person name="Angelidaki I."/>
        </authorList>
    </citation>
    <scope>NUCLEOTIDE SEQUENCE [LARGE SCALE GENOMIC DNA]</scope>
    <source>
        <strain evidence="2">AS05jafATM_89</strain>
    </source>
</reference>
<dbReference type="InterPro" id="IPR029063">
    <property type="entry name" value="SAM-dependent_MTases_sf"/>
</dbReference>
<keyword evidence="2" id="KW-0489">Methyltransferase</keyword>
<dbReference type="PANTHER" id="PTHR14911">
    <property type="entry name" value="THUMP DOMAIN-CONTAINING"/>
    <property type="match status" value="1"/>
</dbReference>
<protein>
    <submittedName>
        <fullName evidence="2">Methyltransferase</fullName>
    </submittedName>
</protein>
<dbReference type="Proteomes" id="UP000576550">
    <property type="component" value="Unassembled WGS sequence"/>
</dbReference>
<dbReference type="PANTHER" id="PTHR14911:SF13">
    <property type="entry name" value="TRNA (GUANINE(6)-N2)-METHYLTRANSFERASE THUMP3"/>
    <property type="match status" value="1"/>
</dbReference>
<evidence type="ECO:0000313" key="3">
    <source>
        <dbReference type="Proteomes" id="UP000576550"/>
    </source>
</evidence>
<dbReference type="Gene3D" id="3.40.50.150">
    <property type="entry name" value="Vaccinia Virus protein VP39"/>
    <property type="match status" value="1"/>
</dbReference>
<dbReference type="Pfam" id="PF01170">
    <property type="entry name" value="UPF0020"/>
    <property type="match status" value="1"/>
</dbReference>
<dbReference type="AlphaFoldDB" id="A0A832RCJ8"/>
<dbReference type="InterPro" id="IPR000241">
    <property type="entry name" value="RlmKL-like_Mtase"/>
</dbReference>